<evidence type="ECO:0000313" key="2">
    <source>
        <dbReference type="EMBL" id="MEX5728845.1"/>
    </source>
</evidence>
<feature type="chain" id="PRO_5045375532" evidence="1">
    <location>
        <begin position="20"/>
        <end position="225"/>
    </location>
</feature>
<dbReference type="PROSITE" id="PS51257">
    <property type="entry name" value="PROKAR_LIPOPROTEIN"/>
    <property type="match status" value="1"/>
</dbReference>
<evidence type="ECO:0000313" key="3">
    <source>
        <dbReference type="Proteomes" id="UP001560019"/>
    </source>
</evidence>
<accession>A0ABV3XVM9</accession>
<dbReference type="InterPro" id="IPR046579">
    <property type="entry name" value="DUF6639"/>
</dbReference>
<dbReference type="EMBL" id="JBEHHI010000002">
    <property type="protein sequence ID" value="MEX5728845.1"/>
    <property type="molecule type" value="Genomic_DNA"/>
</dbReference>
<comment type="caution">
    <text evidence="2">The sequence shown here is derived from an EMBL/GenBank/DDBJ whole genome shotgun (WGS) entry which is preliminary data.</text>
</comment>
<sequence>MRAVIAASFWLLACGCAVAGALPCSGDPRITVEAERPAIMAAACDAVARARPRLAACHLDQSRPLVIRVVDETQHLDEACLAYYDCRDDSISVSGPDALSRSLKHDSIWARIAPAALFDSLITHELAHAFLDQTECTGVPCYADHEYIAYALQIDGLSPEDRARVLDGHKVRLPVDPMGLNEFTVLSAPGYFAQAAWLHFSAPDNGCAFVEKLIEGTDTLRIPSE</sequence>
<feature type="signal peptide" evidence="1">
    <location>
        <begin position="1"/>
        <end position="19"/>
    </location>
</feature>
<evidence type="ECO:0000256" key="1">
    <source>
        <dbReference type="SAM" id="SignalP"/>
    </source>
</evidence>
<reference evidence="2 3" key="1">
    <citation type="submission" date="2024-06" db="EMBL/GenBank/DDBJ databases">
        <title>Genome of Rhodovulum iodosum, a marine photoferrotroph.</title>
        <authorList>
            <person name="Bianchini G."/>
            <person name="Nikeleit V."/>
            <person name="Kappler A."/>
            <person name="Bryce C."/>
            <person name="Sanchez-Baracaldo P."/>
        </authorList>
    </citation>
    <scope>NUCLEOTIDE SEQUENCE [LARGE SCALE GENOMIC DNA]</scope>
    <source>
        <strain evidence="2 3">UT/N1</strain>
    </source>
</reference>
<protein>
    <submittedName>
        <fullName evidence="2">Uncharacterized protein</fullName>
    </submittedName>
</protein>
<keyword evidence="1" id="KW-0732">Signal</keyword>
<organism evidence="2 3">
    <name type="scientific">Rhodovulum iodosum</name>
    <dbReference type="NCBI Taxonomy" id="68291"/>
    <lineage>
        <taxon>Bacteria</taxon>
        <taxon>Pseudomonadati</taxon>
        <taxon>Pseudomonadota</taxon>
        <taxon>Alphaproteobacteria</taxon>
        <taxon>Rhodobacterales</taxon>
        <taxon>Paracoccaceae</taxon>
        <taxon>Rhodovulum</taxon>
    </lineage>
</organism>
<dbReference type="Pfam" id="PF20344">
    <property type="entry name" value="DUF6639"/>
    <property type="match status" value="1"/>
</dbReference>
<gene>
    <name evidence="2" type="ORF">Ga0609869_002198</name>
</gene>
<dbReference type="Proteomes" id="UP001560019">
    <property type="component" value="Unassembled WGS sequence"/>
</dbReference>
<name>A0ABV3XVM9_9RHOB</name>
<dbReference type="RefSeq" id="WP_125407231.1">
    <property type="nucleotide sequence ID" value="NZ_JBEHHI010000002.1"/>
</dbReference>
<keyword evidence="3" id="KW-1185">Reference proteome</keyword>
<proteinExistence type="predicted"/>